<dbReference type="Pfam" id="PF11175">
    <property type="entry name" value="DUF2961"/>
    <property type="match status" value="1"/>
</dbReference>
<accession>A0A662D7R9</accession>
<dbReference type="EMBL" id="QMQA01000381">
    <property type="protein sequence ID" value="RLE09191.1"/>
    <property type="molecule type" value="Genomic_DNA"/>
</dbReference>
<evidence type="ECO:0000313" key="2">
    <source>
        <dbReference type="Proteomes" id="UP000280417"/>
    </source>
</evidence>
<protein>
    <recommendedName>
        <fullName evidence="3">DUF2961 domain-containing protein</fullName>
    </recommendedName>
</protein>
<dbReference type="Gene3D" id="2.60.120.1390">
    <property type="match status" value="1"/>
</dbReference>
<reference evidence="1 2" key="1">
    <citation type="submission" date="2018-06" db="EMBL/GenBank/DDBJ databases">
        <title>Extensive metabolic versatility and redundancy in microbially diverse, dynamic hydrothermal sediments.</title>
        <authorList>
            <person name="Dombrowski N."/>
            <person name="Teske A."/>
            <person name="Baker B.J."/>
        </authorList>
    </citation>
    <scope>NUCLEOTIDE SEQUENCE [LARGE SCALE GENOMIC DNA]</scope>
    <source>
        <strain evidence="1">B3_G15</strain>
    </source>
</reference>
<dbReference type="Proteomes" id="UP000280417">
    <property type="component" value="Unassembled WGS sequence"/>
</dbReference>
<proteinExistence type="predicted"/>
<dbReference type="Gene3D" id="2.60.120.260">
    <property type="entry name" value="Galactose-binding domain-like"/>
    <property type="match status" value="1"/>
</dbReference>
<dbReference type="AlphaFoldDB" id="A0A662D7R9"/>
<evidence type="ECO:0000313" key="1">
    <source>
        <dbReference type="EMBL" id="RLE09191.1"/>
    </source>
</evidence>
<gene>
    <name evidence="1" type="ORF">DRJ04_10105</name>
</gene>
<evidence type="ECO:0008006" key="3">
    <source>
        <dbReference type="Google" id="ProtNLM"/>
    </source>
</evidence>
<name>A0A662D7R9_UNCAE</name>
<dbReference type="InterPro" id="IPR021345">
    <property type="entry name" value="DUF2961"/>
</dbReference>
<sequence length="653" mass="75429">MRFCKLIVLFFLATVVIFAQSSELLFFSPWSLPILRDSRLYQISSFDRTGGNDDRINLKPDETRVIANIDGPGIITRIWITIDSRDPYFLRRILLRMYWDGEKNPSVEVPVGDFFGTGFEYRHYVSQFVGMSSGGYYCYFPMPFNKSAKIEVVNETGMEVYAFYYHIDYQKVKEELPENVGYFHAFWKRDIKMNSKKNYVVLEAEGEGQFVGLNMNMQSYDGRLWFLEGDEMVYVDGEKFPSVYGTGTEDYFTSGWYFNKGEFCAPYHGLIIKDDSLARIAAYRFHVGDAIPFNKSLKFTIEHGHANTEVVDYSSTAYWYQKEPHKPFPPMIKASLRIPLRVVVPADVIEGEDFKPKGRNIEYSIEDMSDYGPDWSGLKQLRVTTRGKGREFYITLDGLEEDKYNLDVYYTKGEDYGNYKIFANGKTLGKIEGFSETVVPAGKVSLKSITPDKKGKIKLSFKCTGKAKKSSGYAIGIDALHVEPDRKYISEWYIIGPFPNPRRSEKERLGLDIVYPPEREINFEKVYVGADSQLVSWKLYKTPKDGRFHLWDKVKPYELVVTYAFTYIYSPNERDVPLLIGSDDGIKVFVNGKPVYKKLLVRISEPDQDRINIHLKKGWNTLLLKIENNFGGYAFFARVIDFDNELIITPVRK</sequence>
<organism evidence="1 2">
    <name type="scientific">Aerophobetes bacterium</name>
    <dbReference type="NCBI Taxonomy" id="2030807"/>
    <lineage>
        <taxon>Bacteria</taxon>
        <taxon>Candidatus Aerophobota</taxon>
    </lineage>
</organism>
<comment type="caution">
    <text evidence="1">The sequence shown here is derived from an EMBL/GenBank/DDBJ whole genome shotgun (WGS) entry which is preliminary data.</text>
</comment>